<dbReference type="EMBL" id="JXLC01000004">
    <property type="protein sequence ID" value="OJG92870.1"/>
    <property type="molecule type" value="Genomic_DNA"/>
</dbReference>
<gene>
    <name evidence="1" type="ORF">RV15_GL002815</name>
</gene>
<reference evidence="1 2" key="1">
    <citation type="submission" date="2014-12" db="EMBL/GenBank/DDBJ databases">
        <title>Draft genome sequences of 29 type strains of Enterococci.</title>
        <authorList>
            <person name="Zhong Z."/>
            <person name="Sun Z."/>
            <person name="Liu W."/>
            <person name="Zhang W."/>
            <person name="Zhang H."/>
        </authorList>
    </citation>
    <scope>NUCLEOTIDE SEQUENCE [LARGE SCALE GENOMIC DNA]</scope>
    <source>
        <strain evidence="1 2">DSM 22801</strain>
    </source>
</reference>
<organism evidence="1 2">
    <name type="scientific">Enterococcus silesiacus</name>
    <dbReference type="NCBI Taxonomy" id="332949"/>
    <lineage>
        <taxon>Bacteria</taxon>
        <taxon>Bacillati</taxon>
        <taxon>Bacillota</taxon>
        <taxon>Bacilli</taxon>
        <taxon>Lactobacillales</taxon>
        <taxon>Enterococcaceae</taxon>
        <taxon>Enterococcus</taxon>
    </lineage>
</organism>
<protein>
    <recommendedName>
        <fullName evidence="3">TPR repeat-containing protein</fullName>
    </recommendedName>
</protein>
<dbReference type="AlphaFoldDB" id="A0AA91JQH8"/>
<dbReference type="InterPro" id="IPR011990">
    <property type="entry name" value="TPR-like_helical_dom_sf"/>
</dbReference>
<evidence type="ECO:0000313" key="2">
    <source>
        <dbReference type="Proteomes" id="UP000183039"/>
    </source>
</evidence>
<evidence type="ECO:0008006" key="3">
    <source>
        <dbReference type="Google" id="ProtNLM"/>
    </source>
</evidence>
<comment type="caution">
    <text evidence="1">The sequence shown here is derived from an EMBL/GenBank/DDBJ whole genome shotgun (WGS) entry which is preliminary data.</text>
</comment>
<sequence>MVFLLTNKIPFPKNYERFIELGQEALKQNNLIEAVGYYEQAYAIRQDFPLNVVLVNTYLETGENEQALSLASEMKEKYFAYLDYLELYIQILIQNHLFIQAHSIINERILMEQSGEMRKLISLKKKIRHVELMYQQFEVGKIKELKEELNHLNQHNYYEQLAIVKKAGQLPQDEFLVIGKKILLDEQVHNLVRSWILEELVSLHVKEEVEFLWRDNQKYMVVPATVGGPLDCAAYQRILLFLEKELINDNPILLVDIMEEIRLHFALLYPLADKIIENPKLWAVSYIISYNHSIAQKYQVDEDSLEIEKIQQLQSKIRFELETMVL</sequence>
<dbReference type="Proteomes" id="UP000183039">
    <property type="component" value="Unassembled WGS sequence"/>
</dbReference>
<accession>A0AA91JQH8</accession>
<evidence type="ECO:0000313" key="1">
    <source>
        <dbReference type="EMBL" id="OJG92870.1"/>
    </source>
</evidence>
<name>A0AA91JQH8_9ENTE</name>
<proteinExistence type="predicted"/>
<dbReference type="SUPFAM" id="SSF48452">
    <property type="entry name" value="TPR-like"/>
    <property type="match status" value="1"/>
</dbReference>